<evidence type="ECO:0000313" key="1">
    <source>
        <dbReference type="EMBL" id="EPE97214.1"/>
    </source>
</evidence>
<name>S3HEQ8_9HYPH</name>
<keyword evidence="2" id="KW-1185">Reference proteome</keyword>
<organism evidence="1 2">
    <name type="scientific">Rhizobium grahamii CCGE 502</name>
    <dbReference type="NCBI Taxonomy" id="990285"/>
    <lineage>
        <taxon>Bacteria</taxon>
        <taxon>Pseudomonadati</taxon>
        <taxon>Pseudomonadota</taxon>
        <taxon>Alphaproteobacteria</taxon>
        <taxon>Hyphomicrobiales</taxon>
        <taxon>Rhizobiaceae</taxon>
        <taxon>Rhizobium/Agrobacterium group</taxon>
        <taxon>Rhizobium</taxon>
    </lineage>
</organism>
<dbReference type="AlphaFoldDB" id="S3HEQ8"/>
<dbReference type="EMBL" id="AEYE02000016">
    <property type="protein sequence ID" value="EPE97214.1"/>
    <property type="molecule type" value="Genomic_DNA"/>
</dbReference>
<sequence length="52" mass="5750">MPGWRPPISGLLADSNSGGNVVRALIGDGRPDELTQKIDPDRRLALDFYRSR</sequence>
<proteinExistence type="predicted"/>
<dbReference type="HOGENOM" id="CLU_3084022_0_0_5"/>
<reference evidence="1 2" key="1">
    <citation type="journal article" date="2012" name="J. Bacteriol.">
        <title>Genome sequence of Rhizobium grahamii CCGE502, a broad-host-range symbiont with low nodulation competitiveness in Phaseolus vulgaris.</title>
        <authorList>
            <person name="Althabegoiti M.J."/>
            <person name="Lozano L."/>
            <person name="Torres-Tejerizo G."/>
            <person name="Ormeno-Orrillo E."/>
            <person name="Rogel M.A."/>
            <person name="Gonzalez V."/>
            <person name="Martinez-Romero E."/>
        </authorList>
    </citation>
    <scope>NUCLEOTIDE SEQUENCE [LARGE SCALE GENOMIC DNA]</scope>
    <source>
        <strain evidence="1 2">CCGE 502</strain>
    </source>
</reference>
<accession>S3HEQ8</accession>
<comment type="caution">
    <text evidence="1">The sequence shown here is derived from an EMBL/GenBank/DDBJ whole genome shotgun (WGS) entry which is preliminary data.</text>
</comment>
<gene>
    <name evidence="1" type="ORF">RGCCGE502_16660</name>
</gene>
<evidence type="ECO:0000313" key="2">
    <source>
        <dbReference type="Proteomes" id="UP000014411"/>
    </source>
</evidence>
<dbReference type="Proteomes" id="UP000014411">
    <property type="component" value="Unassembled WGS sequence"/>
</dbReference>
<protein>
    <submittedName>
        <fullName evidence="1">Uncharacterized protein</fullName>
    </submittedName>
</protein>